<evidence type="ECO:0008006" key="3">
    <source>
        <dbReference type="Google" id="ProtNLM"/>
    </source>
</evidence>
<accession>A0ABS9QPX0</accession>
<dbReference type="Proteomes" id="UP000829384">
    <property type="component" value="Unassembled WGS sequence"/>
</dbReference>
<comment type="caution">
    <text evidence="1">The sequence shown here is derived from an EMBL/GenBank/DDBJ whole genome shotgun (WGS) entry which is preliminary data.</text>
</comment>
<gene>
    <name evidence="1" type="ORF">H9J30_00350</name>
</gene>
<dbReference type="EMBL" id="JACSDI010000001">
    <property type="protein sequence ID" value="MCG9962394.1"/>
    <property type="molecule type" value="Genomic_DNA"/>
</dbReference>
<proteinExistence type="predicted"/>
<keyword evidence="2" id="KW-1185">Reference proteome</keyword>
<protein>
    <recommendedName>
        <fullName evidence="3">Phage protein</fullName>
    </recommendedName>
</protein>
<organism evidence="1 2">
    <name type="scientific">Shewanella cutis</name>
    <dbReference type="NCBI Taxonomy" id="2766780"/>
    <lineage>
        <taxon>Bacteria</taxon>
        <taxon>Pseudomonadati</taxon>
        <taxon>Pseudomonadota</taxon>
        <taxon>Gammaproteobacteria</taxon>
        <taxon>Alteromonadales</taxon>
        <taxon>Shewanellaceae</taxon>
        <taxon>Shewanella</taxon>
    </lineage>
</organism>
<evidence type="ECO:0000313" key="1">
    <source>
        <dbReference type="EMBL" id="MCG9962394.1"/>
    </source>
</evidence>
<reference evidence="1 2" key="1">
    <citation type="submission" date="2020-08" db="EMBL/GenBank/DDBJ databases">
        <title>Whole genome sequence of Shewanella sp strain PS-2.</title>
        <authorList>
            <person name="Das S.K."/>
        </authorList>
    </citation>
    <scope>NUCLEOTIDE SEQUENCE [LARGE SCALE GENOMIC DNA]</scope>
    <source>
        <strain evidence="1 2">PS-2</strain>
    </source>
</reference>
<dbReference type="RefSeq" id="WP_240129204.1">
    <property type="nucleotide sequence ID" value="NZ_JACSDI010000001.1"/>
</dbReference>
<name>A0ABS9QPX0_9GAMM</name>
<evidence type="ECO:0000313" key="2">
    <source>
        <dbReference type="Proteomes" id="UP000829384"/>
    </source>
</evidence>
<sequence>MTKRRVLLDGNGSTKINVEGLGVYVPAIEHDHLKQKLGAEIQQSKDQVQAMQLERSTHVDDIGIDRFTNAMRVKMAYARARGRSGWDDPAQCSGEQLATMLVEHLTKGNYGTFEDVANFAMMLHQRQESPMLLVDAVNAIKASVVNELVAVLNEASENAFDNDYLQEARAMDDAAEIISARAKQIMKIKDVEAA</sequence>